<sequence length="225" mass="25431">MKRGSTSAYYPGNKRRETIATRRKGRPSDDMPTECNACTCKGATALDSFDRRAEKLRAVENRLNFVLKFQPGPTDSEFRGDVCLVGSDGGPVYAHRFILAGRSTVFRRMFETEMLEKESGTIHVEDASINVLRSLVKYLYTMETEFTEEAPAEELLKLADKYDIEDLKAVCEEELCKNVNMGNFLDRLVVAKRYNSKRLDTLTASFLVENLEEASTAVADRLSKQ</sequence>
<comment type="caution">
    <text evidence="4">The sequence shown here is derived from an EMBL/GenBank/DDBJ whole genome shotgun (WGS) entry which is preliminary data.</text>
</comment>
<dbReference type="AlphaFoldDB" id="A0ABD3GVG2"/>
<accession>A0ABD3GVG2</accession>
<reference evidence="4 5" key="1">
    <citation type="submission" date="2024-09" db="EMBL/GenBank/DDBJ databases">
        <title>Chromosome-scale assembly of Riccia sorocarpa.</title>
        <authorList>
            <person name="Paukszto L."/>
        </authorList>
    </citation>
    <scope>NUCLEOTIDE SEQUENCE [LARGE SCALE GENOMIC DNA]</scope>
    <source>
        <strain evidence="4">LP-2024</strain>
        <tissue evidence="4">Aerial parts of the thallus</tissue>
    </source>
</reference>
<dbReference type="PROSITE" id="PS50097">
    <property type="entry name" value="BTB"/>
    <property type="match status" value="1"/>
</dbReference>
<organism evidence="4 5">
    <name type="scientific">Riccia sorocarpa</name>
    <dbReference type="NCBI Taxonomy" id="122646"/>
    <lineage>
        <taxon>Eukaryota</taxon>
        <taxon>Viridiplantae</taxon>
        <taxon>Streptophyta</taxon>
        <taxon>Embryophyta</taxon>
        <taxon>Marchantiophyta</taxon>
        <taxon>Marchantiopsida</taxon>
        <taxon>Marchantiidae</taxon>
        <taxon>Marchantiales</taxon>
        <taxon>Ricciaceae</taxon>
        <taxon>Riccia</taxon>
    </lineage>
</organism>
<dbReference type="InterPro" id="IPR011333">
    <property type="entry name" value="SKP1/BTB/POZ_sf"/>
</dbReference>
<dbReference type="InterPro" id="IPR000210">
    <property type="entry name" value="BTB/POZ_dom"/>
</dbReference>
<dbReference type="Pfam" id="PF00651">
    <property type="entry name" value="BTB"/>
    <property type="match status" value="1"/>
</dbReference>
<gene>
    <name evidence="4" type="ORF">R1sor_000583</name>
</gene>
<dbReference type="SUPFAM" id="SSF54695">
    <property type="entry name" value="POZ domain"/>
    <property type="match status" value="1"/>
</dbReference>
<evidence type="ECO:0000256" key="1">
    <source>
        <dbReference type="ARBA" id="ARBA00004906"/>
    </source>
</evidence>
<proteinExistence type="predicted"/>
<dbReference type="Gene3D" id="3.30.710.10">
    <property type="entry name" value="Potassium Channel Kv1.1, Chain A"/>
    <property type="match status" value="1"/>
</dbReference>
<name>A0ABD3GVG2_9MARC</name>
<keyword evidence="5" id="KW-1185">Reference proteome</keyword>
<dbReference type="Proteomes" id="UP001633002">
    <property type="component" value="Unassembled WGS sequence"/>
</dbReference>
<evidence type="ECO:0000313" key="4">
    <source>
        <dbReference type="EMBL" id="KAL3682561.1"/>
    </source>
</evidence>
<protein>
    <recommendedName>
        <fullName evidence="3">BTB domain-containing protein</fullName>
    </recommendedName>
</protein>
<feature type="region of interest" description="Disordered" evidence="2">
    <location>
        <begin position="1"/>
        <end position="32"/>
    </location>
</feature>
<dbReference type="EMBL" id="JBJQOH010000006">
    <property type="protein sequence ID" value="KAL3682561.1"/>
    <property type="molecule type" value="Genomic_DNA"/>
</dbReference>
<feature type="domain" description="BTB" evidence="3">
    <location>
        <begin position="80"/>
        <end position="148"/>
    </location>
</feature>
<dbReference type="PANTHER" id="PTHR24413">
    <property type="entry name" value="SPECKLE-TYPE POZ PROTEIN"/>
    <property type="match status" value="1"/>
</dbReference>
<dbReference type="SMART" id="SM00225">
    <property type="entry name" value="BTB"/>
    <property type="match status" value="1"/>
</dbReference>
<dbReference type="CDD" id="cd18186">
    <property type="entry name" value="BTB_POZ_ZBTB_KLHL-like"/>
    <property type="match status" value="1"/>
</dbReference>
<evidence type="ECO:0000313" key="5">
    <source>
        <dbReference type="Proteomes" id="UP001633002"/>
    </source>
</evidence>
<evidence type="ECO:0000259" key="3">
    <source>
        <dbReference type="PROSITE" id="PS50097"/>
    </source>
</evidence>
<comment type="pathway">
    <text evidence="1">Protein modification; protein ubiquitination.</text>
</comment>
<evidence type="ECO:0000256" key="2">
    <source>
        <dbReference type="SAM" id="MobiDB-lite"/>
    </source>
</evidence>